<dbReference type="Pfam" id="PF03288">
    <property type="entry name" value="Pox_D5"/>
    <property type="match status" value="1"/>
</dbReference>
<dbReference type="InterPro" id="IPR014818">
    <property type="entry name" value="Phage/plasmid_primase_P4_C"/>
</dbReference>
<dbReference type="InterPro" id="IPR036390">
    <property type="entry name" value="WH_DNA-bd_sf"/>
</dbReference>
<evidence type="ECO:0000313" key="7">
    <source>
        <dbReference type="Proteomes" id="UP000283380"/>
    </source>
</evidence>
<evidence type="ECO:0000256" key="1">
    <source>
        <dbReference type="ARBA" id="ARBA00022741"/>
    </source>
</evidence>
<proteinExistence type="predicted"/>
<evidence type="ECO:0000256" key="2">
    <source>
        <dbReference type="ARBA" id="ARBA00022801"/>
    </source>
</evidence>
<dbReference type="InterPro" id="IPR027417">
    <property type="entry name" value="P-loop_NTPase"/>
</dbReference>
<keyword evidence="2" id="KW-0378">Hydrolase</keyword>
<dbReference type="NCBIfam" id="TIGR01613">
    <property type="entry name" value="primase_Cterm"/>
    <property type="match status" value="1"/>
</dbReference>
<reference evidence="6 7" key="1">
    <citation type="submission" date="2018-07" db="EMBL/GenBank/DDBJ databases">
        <title>Genome sequences of six Lactobacillus spp. isolated from bumble bee guts.</title>
        <authorList>
            <person name="Motta E.V.S."/>
            <person name="Moran N.A."/>
        </authorList>
    </citation>
    <scope>NUCLEOTIDE SEQUENCE [LARGE SCALE GENOMIC DNA]</scope>
    <source>
        <strain evidence="6 7">BI-4G</strain>
    </source>
</reference>
<evidence type="ECO:0000256" key="3">
    <source>
        <dbReference type="ARBA" id="ARBA00022806"/>
    </source>
</evidence>
<sequence>MLMIKEALDTVELDKIKERQSNPTTPWIYRDEQSDRRKVDIPKLGKTILAEYNCLIVENGDKEDFYEYNEKLHYWEQRNIKSLKSVVTSLLNKQGMWKDKTARDAFHFISDSIKRVKWADTFGKIQGNYFNFKNGVWDWDAMQLIPHDPKYYFTFCTDYGLIVYDIAKAEQEAKNADHKKNRPLETEKWLALSLRENITPMMEFIGYAFYPSYEPIQAFLMLFGKGGDGKTTFANYLSDLLVKSNVAHVSIENLTDDKSNNFSLSELYGKWLNIHADISKAFIKNSSALKNLTGDDDINAPVKNQKDVVFKNHAKLLFIGNEEPSFSDTTGGFKRRAFIMTFKRIDDFKSQFSMDKIKQERGKFVYTCIYYAKKAMDRGKFTVTPSIETARNKWLSDNDPVQQFLNENYIQIDDYKINQNELYRDYREWCDNNGTKPLSNTRLKNELERKGITTLTKRPRLTNGKRPRVTYYVNLGPK</sequence>
<dbReference type="Pfam" id="PF08706">
    <property type="entry name" value="D5_N"/>
    <property type="match status" value="1"/>
</dbReference>
<dbReference type="Pfam" id="PF19263">
    <property type="entry name" value="DUF5906"/>
    <property type="match status" value="1"/>
</dbReference>
<evidence type="ECO:0000313" key="6">
    <source>
        <dbReference type="EMBL" id="RHW53394.1"/>
    </source>
</evidence>
<keyword evidence="4" id="KW-0067">ATP-binding</keyword>
<dbReference type="PANTHER" id="PTHR35372">
    <property type="entry name" value="ATP BINDING PROTEIN-RELATED"/>
    <property type="match status" value="1"/>
</dbReference>
<dbReference type="SUPFAM" id="SSF52540">
    <property type="entry name" value="P-loop containing nucleoside triphosphate hydrolases"/>
    <property type="match status" value="1"/>
</dbReference>
<feature type="domain" description="SF3 helicase" evidence="5">
    <location>
        <begin position="196"/>
        <end position="361"/>
    </location>
</feature>
<dbReference type="Proteomes" id="UP000283380">
    <property type="component" value="Unassembled WGS sequence"/>
</dbReference>
<dbReference type="InterPro" id="IPR036388">
    <property type="entry name" value="WH-like_DNA-bd_sf"/>
</dbReference>
<name>A0ABX9LW70_9LACO</name>
<dbReference type="InterPro" id="IPR051620">
    <property type="entry name" value="ORF904-like_C"/>
</dbReference>
<dbReference type="EMBL" id="QOCU01000001">
    <property type="protein sequence ID" value="RHW53394.1"/>
    <property type="molecule type" value="Genomic_DNA"/>
</dbReference>
<keyword evidence="3" id="KW-0347">Helicase</keyword>
<organism evidence="6 7">
    <name type="scientific">Lactobacillus bombicola</name>
    <dbReference type="NCBI Taxonomy" id="1505723"/>
    <lineage>
        <taxon>Bacteria</taxon>
        <taxon>Bacillati</taxon>
        <taxon>Bacillota</taxon>
        <taxon>Bacilli</taxon>
        <taxon>Lactobacillales</taxon>
        <taxon>Lactobacillaceae</taxon>
        <taxon>Lactobacillus</taxon>
    </lineage>
</organism>
<dbReference type="PANTHER" id="PTHR35372:SF2">
    <property type="entry name" value="SF3 HELICASE DOMAIN-CONTAINING PROTEIN"/>
    <property type="match status" value="1"/>
</dbReference>
<dbReference type="InterPro" id="IPR006500">
    <property type="entry name" value="Helicase_put_C_phage/plasmid"/>
</dbReference>
<keyword evidence="1" id="KW-0547">Nucleotide-binding</keyword>
<comment type="caution">
    <text evidence="6">The sequence shown here is derived from an EMBL/GenBank/DDBJ whole genome shotgun (WGS) entry which is preliminary data.</text>
</comment>
<evidence type="ECO:0000259" key="5">
    <source>
        <dbReference type="PROSITE" id="PS51206"/>
    </source>
</evidence>
<gene>
    <name evidence="6" type="ORF">DS834_00170</name>
</gene>
<dbReference type="InterPro" id="IPR045455">
    <property type="entry name" value="NrS-1_pol-like_helicase"/>
</dbReference>
<dbReference type="Gene3D" id="1.10.10.10">
    <property type="entry name" value="Winged helix-like DNA-binding domain superfamily/Winged helix DNA-binding domain"/>
    <property type="match status" value="1"/>
</dbReference>
<dbReference type="Gene3D" id="3.40.50.300">
    <property type="entry name" value="P-loop containing nucleotide triphosphate hydrolases"/>
    <property type="match status" value="1"/>
</dbReference>
<protein>
    <recommendedName>
        <fullName evidence="5">SF3 helicase domain-containing protein</fullName>
    </recommendedName>
</protein>
<accession>A0ABX9LW70</accession>
<dbReference type="RefSeq" id="WP_118906626.1">
    <property type="nucleotide sequence ID" value="NZ_QOCU01000001.1"/>
</dbReference>
<keyword evidence="7" id="KW-1185">Reference proteome</keyword>
<evidence type="ECO:0000256" key="4">
    <source>
        <dbReference type="ARBA" id="ARBA00022840"/>
    </source>
</evidence>
<dbReference type="PROSITE" id="PS51206">
    <property type="entry name" value="SF3_HELICASE_1"/>
    <property type="match status" value="1"/>
</dbReference>
<dbReference type="InterPro" id="IPR014015">
    <property type="entry name" value="Helicase_SF3_DNA-vir"/>
</dbReference>
<dbReference type="InterPro" id="IPR004968">
    <property type="entry name" value="DNA_primase/NTPase_C"/>
</dbReference>
<dbReference type="SUPFAM" id="SSF46785">
    <property type="entry name" value="Winged helix' DNA-binding domain"/>
    <property type="match status" value="1"/>
</dbReference>